<gene>
    <name evidence="2" type="ORF">ESP62_006250</name>
</gene>
<dbReference type="NCBIfam" id="TIGR01444">
    <property type="entry name" value="fkbM_fam"/>
    <property type="match status" value="1"/>
</dbReference>
<dbReference type="InterPro" id="IPR053188">
    <property type="entry name" value="FkbM_Methyltransferase"/>
</dbReference>
<dbReference type="Pfam" id="PF05050">
    <property type="entry name" value="Methyltransf_21"/>
    <property type="match status" value="1"/>
</dbReference>
<keyword evidence="2" id="KW-0808">Transferase</keyword>
<organism evidence="2 3">
    <name type="scientific">Aeromicrobium fastidiosum</name>
    <dbReference type="NCBI Taxonomy" id="52699"/>
    <lineage>
        <taxon>Bacteria</taxon>
        <taxon>Bacillati</taxon>
        <taxon>Actinomycetota</taxon>
        <taxon>Actinomycetes</taxon>
        <taxon>Propionibacteriales</taxon>
        <taxon>Nocardioidaceae</taxon>
        <taxon>Aeromicrobium</taxon>
    </lineage>
</organism>
<reference evidence="2" key="1">
    <citation type="submission" date="2019-09" db="EMBL/GenBank/DDBJ databases">
        <authorList>
            <person name="Li J."/>
        </authorList>
    </citation>
    <scope>NUCLEOTIDE SEQUENCE [LARGE SCALE GENOMIC DNA]</scope>
    <source>
        <strain evidence="2">NRBC 14897</strain>
    </source>
</reference>
<dbReference type="Gene3D" id="3.40.50.150">
    <property type="entry name" value="Vaccinia Virus protein VP39"/>
    <property type="match status" value="1"/>
</dbReference>
<feature type="domain" description="Methyltransferase FkbM" evidence="1">
    <location>
        <begin position="52"/>
        <end position="221"/>
    </location>
</feature>
<dbReference type="GO" id="GO:0008171">
    <property type="term" value="F:O-methyltransferase activity"/>
    <property type="evidence" value="ECO:0007669"/>
    <property type="project" value="TreeGrafter"/>
</dbReference>
<dbReference type="InterPro" id="IPR029063">
    <property type="entry name" value="SAM-dependent_MTases_sf"/>
</dbReference>
<dbReference type="AlphaFoldDB" id="A0A641AS27"/>
<protein>
    <submittedName>
        <fullName evidence="2">FkbM family methyltransferase</fullName>
    </submittedName>
</protein>
<accession>A0A641AS27</accession>
<keyword evidence="2" id="KW-0489">Methyltransferase</keyword>
<dbReference type="EMBL" id="SDPP02000001">
    <property type="protein sequence ID" value="KAA1380759.1"/>
    <property type="molecule type" value="Genomic_DNA"/>
</dbReference>
<evidence type="ECO:0000259" key="1">
    <source>
        <dbReference type="Pfam" id="PF05050"/>
    </source>
</evidence>
<sequence length="249" mass="26419">MSDQSRTNRARETAKLAIRKTLQRADLEIGRGSYAGRLVRTLESRGIDTVLDIGANVGQYATLTRSAGFGGRIISCEPLSGAFAELGKRAARDDAWTVLNVAVGAEPGEAVINVSANSFSSSIRGMTDTHLTTAPGSQYIASETVPVTTVAEIAATHAVEPARTLLKIDTQGFEGEVLQGAGGLVGQVAAIQLELSFVELYDDQLLFDDLVGSMTAHGYRIQQIEPGYSGPDGRMMQVDGLFVRLADDA</sequence>
<proteinExistence type="predicted"/>
<dbReference type="SUPFAM" id="SSF53335">
    <property type="entry name" value="S-adenosyl-L-methionine-dependent methyltransferases"/>
    <property type="match status" value="1"/>
</dbReference>
<evidence type="ECO:0000313" key="2">
    <source>
        <dbReference type="EMBL" id="KAA1380759.1"/>
    </source>
</evidence>
<name>A0A641AS27_9ACTN</name>
<dbReference type="GO" id="GO:0032259">
    <property type="term" value="P:methylation"/>
    <property type="evidence" value="ECO:0007669"/>
    <property type="project" value="UniProtKB-KW"/>
</dbReference>
<comment type="caution">
    <text evidence="2">The sequence shown here is derived from an EMBL/GenBank/DDBJ whole genome shotgun (WGS) entry which is preliminary data.</text>
</comment>
<dbReference type="PANTHER" id="PTHR36973">
    <property type="entry name" value="SLL1456 PROTEIN-RELATED"/>
    <property type="match status" value="1"/>
</dbReference>
<evidence type="ECO:0000313" key="3">
    <source>
        <dbReference type="Proteomes" id="UP001515100"/>
    </source>
</evidence>
<keyword evidence="3" id="KW-1185">Reference proteome</keyword>
<dbReference type="PANTHER" id="PTHR36973:SF4">
    <property type="entry name" value="NODULATION PROTEIN"/>
    <property type="match status" value="1"/>
</dbReference>
<dbReference type="InterPro" id="IPR006342">
    <property type="entry name" value="FkbM_mtfrase"/>
</dbReference>
<dbReference type="RefSeq" id="WP_129181539.1">
    <property type="nucleotide sequence ID" value="NZ_JAGIOG010000001.1"/>
</dbReference>
<dbReference type="OrthoDB" id="4104638at2"/>
<dbReference type="Proteomes" id="UP001515100">
    <property type="component" value="Unassembled WGS sequence"/>
</dbReference>